<keyword evidence="8 11" id="KW-1133">Transmembrane helix</keyword>
<accession>A0A1W1US20</accession>
<keyword evidence="6 11" id="KW-0378">Hydrolase</keyword>
<evidence type="ECO:0000256" key="1">
    <source>
        <dbReference type="ARBA" id="ARBA00001947"/>
    </source>
</evidence>
<dbReference type="CDD" id="cd06163">
    <property type="entry name" value="S2P-M50_PDZ_RseP-like"/>
    <property type="match status" value="1"/>
</dbReference>
<dbReference type="RefSeq" id="WP_084230273.1">
    <property type="nucleotide sequence ID" value="NZ_FWWR01000009.1"/>
</dbReference>
<evidence type="ECO:0000313" key="14">
    <source>
        <dbReference type="Proteomes" id="UP000192368"/>
    </source>
</evidence>
<name>A0A1W1US20_PEPAS</name>
<comment type="similarity">
    <text evidence="3 11">Belongs to the peptidase M50B family.</text>
</comment>
<keyword evidence="9 11" id="KW-0482">Metalloprotease</keyword>
<dbReference type="OrthoDB" id="9782003at2"/>
<keyword evidence="14" id="KW-1185">Reference proteome</keyword>
<feature type="transmembrane region" description="Helical" evidence="11">
    <location>
        <begin position="305"/>
        <end position="327"/>
    </location>
</feature>
<evidence type="ECO:0000313" key="13">
    <source>
        <dbReference type="EMBL" id="SMB83836.1"/>
    </source>
</evidence>
<dbReference type="STRING" id="573058.SAMN00017477_0612"/>
<keyword evidence="10 11" id="KW-0472">Membrane</keyword>
<dbReference type="EMBL" id="FWWR01000009">
    <property type="protein sequence ID" value="SMB83836.1"/>
    <property type="molecule type" value="Genomic_DNA"/>
</dbReference>
<keyword evidence="7 11" id="KW-0862">Zinc</keyword>
<comment type="cofactor">
    <cofactor evidence="1 11">
        <name>Zn(2+)</name>
        <dbReference type="ChEBI" id="CHEBI:29105"/>
    </cofactor>
</comment>
<dbReference type="AlphaFoldDB" id="A0A1W1US20"/>
<evidence type="ECO:0000259" key="12">
    <source>
        <dbReference type="Pfam" id="PF02163"/>
    </source>
</evidence>
<comment type="subcellular location">
    <subcellularLocation>
        <location evidence="2">Membrane</location>
        <topology evidence="2">Multi-pass membrane protein</topology>
    </subcellularLocation>
</comment>
<keyword evidence="4 13" id="KW-0645">Protease</keyword>
<evidence type="ECO:0000256" key="4">
    <source>
        <dbReference type="ARBA" id="ARBA00022670"/>
    </source>
</evidence>
<dbReference type="InterPro" id="IPR036034">
    <property type="entry name" value="PDZ_sf"/>
</dbReference>
<evidence type="ECO:0000256" key="8">
    <source>
        <dbReference type="ARBA" id="ARBA00022989"/>
    </source>
</evidence>
<protein>
    <recommendedName>
        <fullName evidence="11">Zinc metalloprotease</fullName>
        <ecNumber evidence="11">3.4.24.-</ecNumber>
    </recommendedName>
</protein>
<feature type="transmembrane region" description="Helical" evidence="11">
    <location>
        <begin position="255"/>
        <end position="277"/>
    </location>
</feature>
<dbReference type="NCBIfam" id="TIGR00054">
    <property type="entry name" value="RIP metalloprotease RseP"/>
    <property type="match status" value="1"/>
</dbReference>
<feature type="domain" description="Peptidase M50" evidence="12">
    <location>
        <begin position="8"/>
        <end position="316"/>
    </location>
</feature>
<dbReference type="SUPFAM" id="SSF50156">
    <property type="entry name" value="PDZ domain-like"/>
    <property type="match status" value="1"/>
</dbReference>
<dbReference type="GO" id="GO:0046872">
    <property type="term" value="F:metal ion binding"/>
    <property type="evidence" value="ECO:0007669"/>
    <property type="project" value="UniProtKB-KW"/>
</dbReference>
<keyword evidence="5 11" id="KW-0812">Transmembrane</keyword>
<evidence type="ECO:0000256" key="10">
    <source>
        <dbReference type="ARBA" id="ARBA00023136"/>
    </source>
</evidence>
<dbReference type="PANTHER" id="PTHR42837">
    <property type="entry name" value="REGULATOR OF SIGMA-E PROTEASE RSEP"/>
    <property type="match status" value="1"/>
</dbReference>
<evidence type="ECO:0000256" key="6">
    <source>
        <dbReference type="ARBA" id="ARBA00022801"/>
    </source>
</evidence>
<dbReference type="InterPro" id="IPR004387">
    <property type="entry name" value="Pept_M50_Zn"/>
</dbReference>
<evidence type="ECO:0000256" key="11">
    <source>
        <dbReference type="RuleBase" id="RU362031"/>
    </source>
</evidence>
<proteinExistence type="inferred from homology"/>
<gene>
    <name evidence="13" type="ORF">SAMN00017477_0612</name>
</gene>
<dbReference type="EC" id="3.4.24.-" evidence="11"/>
<reference evidence="14" key="1">
    <citation type="submission" date="2017-04" db="EMBL/GenBank/DDBJ databases">
        <authorList>
            <person name="Varghese N."/>
            <person name="Submissions S."/>
        </authorList>
    </citation>
    <scope>NUCLEOTIDE SEQUENCE [LARGE SCALE GENOMIC DNA]</scope>
    <source>
        <strain evidence="14">DSM 20463</strain>
    </source>
</reference>
<dbReference type="GO" id="GO:0016020">
    <property type="term" value="C:membrane"/>
    <property type="evidence" value="ECO:0007669"/>
    <property type="project" value="UniProtKB-SubCell"/>
</dbReference>
<evidence type="ECO:0000256" key="3">
    <source>
        <dbReference type="ARBA" id="ARBA00007931"/>
    </source>
</evidence>
<feature type="transmembrane region" description="Helical" evidence="11">
    <location>
        <begin position="89"/>
        <end position="114"/>
    </location>
</feature>
<dbReference type="PANTHER" id="PTHR42837:SF2">
    <property type="entry name" value="MEMBRANE METALLOPROTEASE ARASP2, CHLOROPLASTIC-RELATED"/>
    <property type="match status" value="1"/>
</dbReference>
<dbReference type="GO" id="GO:0004222">
    <property type="term" value="F:metalloendopeptidase activity"/>
    <property type="evidence" value="ECO:0007669"/>
    <property type="project" value="InterPro"/>
</dbReference>
<dbReference type="GO" id="GO:0006508">
    <property type="term" value="P:proteolysis"/>
    <property type="evidence" value="ECO:0007669"/>
    <property type="project" value="UniProtKB-KW"/>
</dbReference>
<dbReference type="Pfam" id="PF02163">
    <property type="entry name" value="Peptidase_M50"/>
    <property type="match status" value="1"/>
</dbReference>
<dbReference type="InterPro" id="IPR008915">
    <property type="entry name" value="Peptidase_M50"/>
</dbReference>
<evidence type="ECO:0000256" key="2">
    <source>
        <dbReference type="ARBA" id="ARBA00004141"/>
    </source>
</evidence>
<sequence length="333" mass="35917">MSTLIGSIIVFMLVITLHELGHFTVAKLCGIKVNEFSIGMGPKLLNTTKGETLYSLRLLPVGGYVAMEGEEENSNDPRAFNNVNVFKRMAVVVAGVVMNFLLAVVAFLLVFLMIGVRTNTIDTVLDDSPAKVVGLLEGDKVISIGDNTVKNWNDIIESISSQKGEFKIVVNRAGKDISFNIIPEERDGRSIIGITPKVEKSLSNSLGASFNHTLFMIKDVFKTMGMLFTGKAKVSMLAGPVGVINIIGQETAKGFINLLNILGLISANLAVINLLPIPALDGGKLLFLIIESITGKKLNEKVENALSLVGLSFLFGIMIYVTIFGDLSRILNG</sequence>
<keyword evidence="11" id="KW-0479">Metal-binding</keyword>
<evidence type="ECO:0000256" key="5">
    <source>
        <dbReference type="ARBA" id="ARBA00022692"/>
    </source>
</evidence>
<organism evidence="13 14">
    <name type="scientific">Peptoniphilus asaccharolyticus DSM 20463</name>
    <dbReference type="NCBI Taxonomy" id="573058"/>
    <lineage>
        <taxon>Bacteria</taxon>
        <taxon>Bacillati</taxon>
        <taxon>Bacillota</taxon>
        <taxon>Tissierellia</taxon>
        <taxon>Tissierellales</taxon>
        <taxon>Peptoniphilaceae</taxon>
        <taxon>Peptoniphilus</taxon>
    </lineage>
</organism>
<dbReference type="Proteomes" id="UP000192368">
    <property type="component" value="Unassembled WGS sequence"/>
</dbReference>
<evidence type="ECO:0000256" key="7">
    <source>
        <dbReference type="ARBA" id="ARBA00022833"/>
    </source>
</evidence>
<dbReference type="Gene3D" id="2.30.42.10">
    <property type="match status" value="1"/>
</dbReference>
<evidence type="ECO:0000256" key="9">
    <source>
        <dbReference type="ARBA" id="ARBA00023049"/>
    </source>
</evidence>